<comment type="caution">
    <text evidence="9">The sequence shown here is derived from an EMBL/GenBank/DDBJ whole genome shotgun (WGS) entry which is preliminary data.</text>
</comment>
<dbReference type="PANTHER" id="PTHR22726:SF1">
    <property type="entry name" value="METALLOENDOPEPTIDASE OMA1, MITOCHONDRIAL"/>
    <property type="match status" value="1"/>
</dbReference>
<organism evidence="9 10">
    <name type="scientific">Uliginosibacterium silvisoli</name>
    <dbReference type="NCBI Taxonomy" id="3114758"/>
    <lineage>
        <taxon>Bacteria</taxon>
        <taxon>Pseudomonadati</taxon>
        <taxon>Pseudomonadota</taxon>
        <taxon>Betaproteobacteria</taxon>
        <taxon>Rhodocyclales</taxon>
        <taxon>Zoogloeaceae</taxon>
        <taxon>Uliginosibacterium</taxon>
    </lineage>
</organism>
<evidence type="ECO:0000256" key="4">
    <source>
        <dbReference type="ARBA" id="ARBA00022801"/>
    </source>
</evidence>
<keyword evidence="10" id="KW-1185">Reference proteome</keyword>
<keyword evidence="3" id="KW-0479">Metal-binding</keyword>
<gene>
    <name evidence="9" type="ORF">VVD49_06660</name>
</gene>
<keyword evidence="7" id="KW-0732">Signal</keyword>
<feature type="domain" description="Peptidase M48" evidence="8">
    <location>
        <begin position="192"/>
        <end position="234"/>
    </location>
</feature>
<feature type="signal peptide" evidence="7">
    <location>
        <begin position="1"/>
        <end position="18"/>
    </location>
</feature>
<keyword evidence="6 9" id="KW-0482">Metalloprotease</keyword>
<dbReference type="InterPro" id="IPR001915">
    <property type="entry name" value="Peptidase_M48"/>
</dbReference>
<keyword evidence="2" id="KW-0645">Protease</keyword>
<evidence type="ECO:0000256" key="7">
    <source>
        <dbReference type="SAM" id="SignalP"/>
    </source>
</evidence>
<reference evidence="9 10" key="1">
    <citation type="submission" date="2024-01" db="EMBL/GenBank/DDBJ databases">
        <title>Uliginosibacterium soil sp. nov.</title>
        <authorList>
            <person name="Lv Y."/>
        </authorList>
    </citation>
    <scope>NUCLEOTIDE SEQUENCE [LARGE SCALE GENOMIC DNA]</scope>
    <source>
        <strain evidence="9 10">H3</strain>
    </source>
</reference>
<dbReference type="Pfam" id="PF01435">
    <property type="entry name" value="Peptidase_M48"/>
    <property type="match status" value="2"/>
</dbReference>
<evidence type="ECO:0000313" key="10">
    <source>
        <dbReference type="Proteomes" id="UP001331561"/>
    </source>
</evidence>
<evidence type="ECO:0000256" key="2">
    <source>
        <dbReference type="ARBA" id="ARBA00022670"/>
    </source>
</evidence>
<evidence type="ECO:0000259" key="8">
    <source>
        <dbReference type="Pfam" id="PF01435"/>
    </source>
</evidence>
<keyword evidence="4 9" id="KW-0378">Hydrolase</keyword>
<dbReference type="RefSeq" id="WP_327598354.1">
    <property type="nucleotide sequence ID" value="NZ_JAYXHS010000001.1"/>
</dbReference>
<dbReference type="PANTHER" id="PTHR22726">
    <property type="entry name" value="METALLOENDOPEPTIDASE OMA1"/>
    <property type="match status" value="1"/>
</dbReference>
<feature type="chain" id="PRO_5046866510" evidence="7">
    <location>
        <begin position="19"/>
        <end position="589"/>
    </location>
</feature>
<name>A0ABU6K0D8_9RHOO</name>
<keyword evidence="5" id="KW-0862">Zinc</keyword>
<dbReference type="EMBL" id="JAYXHS010000001">
    <property type="protein sequence ID" value="MEC5385398.1"/>
    <property type="molecule type" value="Genomic_DNA"/>
</dbReference>
<dbReference type="Gene3D" id="2.30.42.10">
    <property type="match status" value="1"/>
</dbReference>
<proteinExistence type="predicted"/>
<evidence type="ECO:0000256" key="6">
    <source>
        <dbReference type="ARBA" id="ARBA00023049"/>
    </source>
</evidence>
<dbReference type="Proteomes" id="UP001331561">
    <property type="component" value="Unassembled WGS sequence"/>
</dbReference>
<evidence type="ECO:0000256" key="1">
    <source>
        <dbReference type="ARBA" id="ARBA00001947"/>
    </source>
</evidence>
<protein>
    <submittedName>
        <fullName evidence="9">M48 family metalloprotease</fullName>
        <ecNumber evidence="9">3.4.24.-</ecNumber>
    </submittedName>
</protein>
<dbReference type="SUPFAM" id="SSF50156">
    <property type="entry name" value="PDZ domain-like"/>
    <property type="match status" value="1"/>
</dbReference>
<dbReference type="EC" id="3.4.24.-" evidence="9"/>
<dbReference type="InterPro" id="IPR036034">
    <property type="entry name" value="PDZ_sf"/>
</dbReference>
<comment type="cofactor">
    <cofactor evidence="1">
        <name>Zn(2+)</name>
        <dbReference type="ChEBI" id="CHEBI:29105"/>
    </cofactor>
</comment>
<accession>A0ABU6K0D8</accession>
<feature type="domain" description="Peptidase M48" evidence="8">
    <location>
        <begin position="237"/>
        <end position="311"/>
    </location>
</feature>
<dbReference type="InterPro" id="IPR051156">
    <property type="entry name" value="Mito/Outer_Membr_Metalloprot"/>
</dbReference>
<dbReference type="GO" id="GO:0008237">
    <property type="term" value="F:metallopeptidase activity"/>
    <property type="evidence" value="ECO:0007669"/>
    <property type="project" value="UniProtKB-KW"/>
</dbReference>
<sequence>MKNLLVLLLCLTCLAVHAEDSSKADIEAETRLQLEGATRNYLATFRRVQRLMYPLLRAAAPNCLGLRHRSLGNLPIDLDTFPPQFRETAQRIYGLGPTRPLKFVNVAPGTPAYEAGLRDDDELLRVANVGLERGSGRLLRMQAAIATNSPDGEPVAVEVLRKQVLVKVEVRSEWVCTYGIGVTVAEVVNAQNAFNSLTVFTGISKFLPADNELAVVLGHEMGHFLLRHSQAAIVKIANVAKGEGAAFLQHSVDRENDADFVGLMLVAQAGYDVSRAQKIWRRVGSSNAAGISAGANATHPASPERFVRIKSAVEEVARRRAQGEPLTVFQYAMPTYSADDATAAFRTMLGAVKMPDKPAAFVENQVAGVPAAVLQGVSLPEVAAERLNRWDLIPALSIDGRVAYQQFVLDQRRPRAFAMNGAGQWASAYGDGAADQAIARCAAPGCQIYAQDDAVVMSESVLADMRRKLAAAAAALADGGRIKTHSRIVPPDSGFAAASDVDAVPVLPRFREKYAEYLTKPGPKAFAINASGGYRYYFDSPEAMERVLTQCDIQGDTCWLYAVDGHVIWEREPARRIRQVNQLALPATH</sequence>
<evidence type="ECO:0000256" key="5">
    <source>
        <dbReference type="ARBA" id="ARBA00022833"/>
    </source>
</evidence>
<evidence type="ECO:0000256" key="3">
    <source>
        <dbReference type="ARBA" id="ARBA00022723"/>
    </source>
</evidence>
<evidence type="ECO:0000313" key="9">
    <source>
        <dbReference type="EMBL" id="MEC5385398.1"/>
    </source>
</evidence>